<evidence type="ECO:0000313" key="4">
    <source>
        <dbReference type="Proteomes" id="UP000012112"/>
    </source>
</evidence>
<feature type="domain" description="VTT" evidence="2">
    <location>
        <begin position="92"/>
        <end position="201"/>
    </location>
</feature>
<dbReference type="InterPro" id="IPR051311">
    <property type="entry name" value="DedA_domain"/>
</dbReference>
<proteinExistence type="predicted"/>
<evidence type="ECO:0000313" key="3">
    <source>
        <dbReference type="EMBL" id="EMO52341.1"/>
    </source>
</evidence>
<keyword evidence="1" id="KW-1133">Transmembrane helix</keyword>
<comment type="caution">
    <text evidence="3">The sequence shown here is derived from an EMBL/GenBank/DDBJ whole genome shotgun (WGS) entry which is preliminary data.</text>
</comment>
<feature type="transmembrane region" description="Helical" evidence="1">
    <location>
        <begin position="15"/>
        <end position="34"/>
    </location>
</feature>
<organism evidence="3 4">
    <name type="scientific">Leptospira noguchii</name>
    <dbReference type="NCBI Taxonomy" id="28182"/>
    <lineage>
        <taxon>Bacteria</taxon>
        <taxon>Pseudomonadati</taxon>
        <taxon>Spirochaetota</taxon>
        <taxon>Spirochaetia</taxon>
        <taxon>Leptospirales</taxon>
        <taxon>Leptospiraceae</taxon>
        <taxon>Leptospira</taxon>
    </lineage>
</organism>
<dbReference type="STRING" id="28182.GCA_001568325_00813"/>
<accession>M6VBC7</accession>
<sequence length="202" mass="23205">MEMSHDKKDDRLRNIFLLFSFWFLFFCDFSFIFADHSECSQKKTEDIILIVLELEGNIWRILSELISMYGGIGLAFVSFVSATILPFSSEAALVLALVSGFSTYEAVVWASFGNCTACIVNYFLGYGSETFVHKKLESSPTFRNLYQKVKTFGWPVLLLSFLPIVGDPITVLSGFFKHRLWLFIVIVFTLRIVRYVFLAFVF</sequence>
<keyword evidence="1" id="KW-0812">Transmembrane</keyword>
<protein>
    <submittedName>
        <fullName evidence="3">SNARE-like domain protein</fullName>
    </submittedName>
</protein>
<evidence type="ECO:0000256" key="1">
    <source>
        <dbReference type="SAM" id="Phobius"/>
    </source>
</evidence>
<dbReference type="Pfam" id="PF09335">
    <property type="entry name" value="VTT_dom"/>
    <property type="match status" value="1"/>
</dbReference>
<dbReference type="PANTHER" id="PTHR42709">
    <property type="entry name" value="ALKALINE PHOSPHATASE LIKE PROTEIN"/>
    <property type="match status" value="1"/>
</dbReference>
<dbReference type="PANTHER" id="PTHR42709:SF4">
    <property type="entry name" value="INNER MEMBRANE PROTEIN YQAA"/>
    <property type="match status" value="1"/>
</dbReference>
<reference evidence="3 4" key="1">
    <citation type="submission" date="2013-01" db="EMBL/GenBank/DDBJ databases">
        <authorList>
            <person name="Harkins D.M."/>
            <person name="Durkin A.S."/>
            <person name="Brinkac L.M."/>
            <person name="Haft D.H."/>
            <person name="Selengut J.D."/>
            <person name="Sanka R."/>
            <person name="DePew J."/>
            <person name="Purushe J."/>
            <person name="Matthias M.A."/>
            <person name="Vinetz J.M."/>
            <person name="Sutton G.G."/>
            <person name="Nierman W.C."/>
            <person name="Fouts D.E."/>
        </authorList>
    </citation>
    <scope>NUCLEOTIDE SEQUENCE [LARGE SCALE GENOMIC DNA]</scope>
    <source>
        <strain evidence="3 4">HAI1536</strain>
    </source>
</reference>
<dbReference type="InterPro" id="IPR032816">
    <property type="entry name" value="VTT_dom"/>
</dbReference>
<gene>
    <name evidence="3" type="ORF">LEP1GSC172_0178</name>
</gene>
<keyword evidence="1" id="KW-0472">Membrane</keyword>
<evidence type="ECO:0000259" key="2">
    <source>
        <dbReference type="Pfam" id="PF09335"/>
    </source>
</evidence>
<dbReference type="Proteomes" id="UP000012112">
    <property type="component" value="Unassembled WGS sequence"/>
</dbReference>
<name>M6VBC7_9LEPT</name>
<dbReference type="EMBL" id="AKWD02000057">
    <property type="protein sequence ID" value="EMO52341.1"/>
    <property type="molecule type" value="Genomic_DNA"/>
</dbReference>
<feature type="transmembrane region" description="Helical" evidence="1">
    <location>
        <begin position="152"/>
        <end position="175"/>
    </location>
</feature>
<dbReference type="AlphaFoldDB" id="M6VBC7"/>
<feature type="transmembrane region" description="Helical" evidence="1">
    <location>
        <begin position="107"/>
        <end position="126"/>
    </location>
</feature>
<feature type="transmembrane region" description="Helical" evidence="1">
    <location>
        <begin position="66"/>
        <end position="87"/>
    </location>
</feature>
<feature type="transmembrane region" description="Helical" evidence="1">
    <location>
        <begin position="181"/>
        <end position="201"/>
    </location>
</feature>